<dbReference type="OrthoDB" id="9793412at2"/>
<comment type="caution">
    <text evidence="2">The sequence shown here is derived from an EMBL/GenBank/DDBJ whole genome shotgun (WGS) entry which is preliminary data.</text>
</comment>
<dbReference type="InterPro" id="IPR051910">
    <property type="entry name" value="ComF/GntX_DNA_util-trans"/>
</dbReference>
<sequence length="228" mass="25680">MQGIITGWRALRKVGACWLCRQYQELDHGLCSVCLEDLPRLPPRNCQPAIATSEAAQACRMWIAALSYEAPVDRWFQAYKYGHQPLLANAFGQLLAAQVIATYRAQKIYLPEAIVPVPLSTARWFKRGYNQAQLLAQAVGELLDIPVLFPLRRRYTRESTRLHAKDRVRNLCQAFYCKEPLAVQRVALIDDVITSGATMNAAARALTTEGRVLIDGWAFAYTPTIDKK</sequence>
<evidence type="ECO:0000256" key="1">
    <source>
        <dbReference type="ARBA" id="ARBA00008007"/>
    </source>
</evidence>
<dbReference type="PANTHER" id="PTHR47505:SF1">
    <property type="entry name" value="DNA UTILIZATION PROTEIN YHGH"/>
    <property type="match status" value="1"/>
</dbReference>
<proteinExistence type="inferred from homology"/>
<dbReference type="Proteomes" id="UP000320359">
    <property type="component" value="Unassembled WGS sequence"/>
</dbReference>
<dbReference type="Gene3D" id="3.40.50.2020">
    <property type="match status" value="1"/>
</dbReference>
<dbReference type="InterPro" id="IPR029057">
    <property type="entry name" value="PRTase-like"/>
</dbReference>
<dbReference type="EMBL" id="VJWL01000002">
    <property type="protein sequence ID" value="TRW48991.1"/>
    <property type="molecule type" value="Genomic_DNA"/>
</dbReference>
<dbReference type="InterPro" id="IPR000836">
    <property type="entry name" value="PRTase_dom"/>
</dbReference>
<reference evidence="2 3" key="1">
    <citation type="submission" date="2019-07" db="EMBL/GenBank/DDBJ databases">
        <authorList>
            <person name="Yang M."/>
            <person name="Zhao D."/>
            <person name="Xiang H."/>
        </authorList>
    </citation>
    <scope>NUCLEOTIDE SEQUENCE [LARGE SCALE GENOMIC DNA]</scope>
    <source>
        <strain evidence="2 3">IM1326</strain>
    </source>
</reference>
<keyword evidence="3" id="KW-1185">Reference proteome</keyword>
<accession>A0A552X1S2</accession>
<name>A0A552X1S2_9GAMM</name>
<organism evidence="2 3">
    <name type="scientific">Aliidiomarina halalkaliphila</name>
    <dbReference type="NCBI Taxonomy" id="2593535"/>
    <lineage>
        <taxon>Bacteria</taxon>
        <taxon>Pseudomonadati</taxon>
        <taxon>Pseudomonadota</taxon>
        <taxon>Gammaproteobacteria</taxon>
        <taxon>Alteromonadales</taxon>
        <taxon>Idiomarinaceae</taxon>
        <taxon>Aliidiomarina</taxon>
    </lineage>
</organism>
<dbReference type="RefSeq" id="WP_143235975.1">
    <property type="nucleotide sequence ID" value="NZ_VJWL01000002.1"/>
</dbReference>
<comment type="similarity">
    <text evidence="1">Belongs to the ComF/GntX family.</text>
</comment>
<dbReference type="CDD" id="cd06223">
    <property type="entry name" value="PRTases_typeI"/>
    <property type="match status" value="1"/>
</dbReference>
<evidence type="ECO:0000313" key="3">
    <source>
        <dbReference type="Proteomes" id="UP000320359"/>
    </source>
</evidence>
<protein>
    <submittedName>
        <fullName evidence="2">ComF family protein</fullName>
    </submittedName>
</protein>
<evidence type="ECO:0000313" key="2">
    <source>
        <dbReference type="EMBL" id="TRW48991.1"/>
    </source>
</evidence>
<gene>
    <name evidence="2" type="ORF">FM042_08395</name>
</gene>
<dbReference type="PANTHER" id="PTHR47505">
    <property type="entry name" value="DNA UTILIZATION PROTEIN YHGH"/>
    <property type="match status" value="1"/>
</dbReference>
<dbReference type="AlphaFoldDB" id="A0A552X1S2"/>
<dbReference type="SUPFAM" id="SSF53271">
    <property type="entry name" value="PRTase-like"/>
    <property type="match status" value="1"/>
</dbReference>